<sequence length="105" mass="11348">MGLQQIRDVNTPNMLNHTISDNHWSGLFVIQGLLGLSVIQSQGVLLFAFQVLSGGQQGLEQLGASDKPSIQCSHTAVVGVAIPTHLCKTIFVQRYQMPPTTANSF</sequence>
<comment type="caution">
    <text evidence="1">The sequence shown here is derived from an EMBL/GenBank/DDBJ whole genome shotgun (WGS) entry which is preliminary data.</text>
</comment>
<evidence type="ECO:0000313" key="2">
    <source>
        <dbReference type="Proteomes" id="UP000693970"/>
    </source>
</evidence>
<proteinExistence type="predicted"/>
<organism evidence="1 2">
    <name type="scientific">Nitzschia inconspicua</name>
    <dbReference type="NCBI Taxonomy" id="303405"/>
    <lineage>
        <taxon>Eukaryota</taxon>
        <taxon>Sar</taxon>
        <taxon>Stramenopiles</taxon>
        <taxon>Ochrophyta</taxon>
        <taxon>Bacillariophyta</taxon>
        <taxon>Bacillariophyceae</taxon>
        <taxon>Bacillariophycidae</taxon>
        <taxon>Bacillariales</taxon>
        <taxon>Bacillariaceae</taxon>
        <taxon>Nitzschia</taxon>
    </lineage>
</organism>
<dbReference type="Proteomes" id="UP000693970">
    <property type="component" value="Unassembled WGS sequence"/>
</dbReference>
<name>A0A9K3PW16_9STRA</name>
<dbReference type="EMBL" id="JAGRRH010000013">
    <property type="protein sequence ID" value="KAG7361738.1"/>
    <property type="molecule type" value="Genomic_DNA"/>
</dbReference>
<accession>A0A9K3PW16</accession>
<keyword evidence="2" id="KW-1185">Reference proteome</keyword>
<dbReference type="AlphaFoldDB" id="A0A9K3PW16"/>
<reference evidence="1" key="2">
    <citation type="submission" date="2021-04" db="EMBL/GenBank/DDBJ databases">
        <authorList>
            <person name="Podell S."/>
        </authorList>
    </citation>
    <scope>NUCLEOTIDE SEQUENCE</scope>
    <source>
        <strain evidence="1">Hildebrandi</strain>
    </source>
</reference>
<protein>
    <submittedName>
        <fullName evidence="1">Uncharacterized protein</fullName>
    </submittedName>
</protein>
<gene>
    <name evidence="1" type="ORF">IV203_036839</name>
</gene>
<evidence type="ECO:0000313" key="1">
    <source>
        <dbReference type="EMBL" id="KAG7361738.1"/>
    </source>
</evidence>
<reference evidence="1" key="1">
    <citation type="journal article" date="2021" name="Sci. Rep.">
        <title>Diploid genomic architecture of Nitzschia inconspicua, an elite biomass production diatom.</title>
        <authorList>
            <person name="Oliver A."/>
            <person name="Podell S."/>
            <person name="Pinowska A."/>
            <person name="Traller J.C."/>
            <person name="Smith S.R."/>
            <person name="McClure R."/>
            <person name="Beliaev A."/>
            <person name="Bohutskyi P."/>
            <person name="Hill E.A."/>
            <person name="Rabines A."/>
            <person name="Zheng H."/>
            <person name="Allen L.Z."/>
            <person name="Kuo A."/>
            <person name="Grigoriev I.V."/>
            <person name="Allen A.E."/>
            <person name="Hazlebeck D."/>
            <person name="Allen E.E."/>
        </authorList>
    </citation>
    <scope>NUCLEOTIDE SEQUENCE</scope>
    <source>
        <strain evidence="1">Hildebrandi</strain>
    </source>
</reference>